<comment type="caution">
    <text evidence="2">The sequence shown here is derived from an EMBL/GenBank/DDBJ whole genome shotgun (WGS) entry which is preliminary data.</text>
</comment>
<dbReference type="OrthoDB" id="4338074at2"/>
<dbReference type="EMBL" id="POUC01000444">
    <property type="protein sequence ID" value="PNG17503.1"/>
    <property type="molecule type" value="Genomic_DNA"/>
</dbReference>
<evidence type="ECO:0000256" key="1">
    <source>
        <dbReference type="SAM" id="MobiDB-lite"/>
    </source>
</evidence>
<dbReference type="AlphaFoldDB" id="A0A2N8TEQ4"/>
<sequence length="129" mass="13857">MQGLAPEDALSPKPDTRRYECEAEDRLIGMTTPDGTCWCYRYGPLGAARGDFAWRKTVKRLTALPSRSASKVRRTLPSASDGVGGAQTSGRQEVVHGGQSVQEGSERVGGLSRGGCRPPAGRCCTRRCE</sequence>
<evidence type="ECO:0000313" key="2">
    <source>
        <dbReference type="EMBL" id="PNG17503.1"/>
    </source>
</evidence>
<protein>
    <recommendedName>
        <fullName evidence="4">YD repeat-containing protein</fullName>
    </recommendedName>
</protein>
<proteinExistence type="predicted"/>
<feature type="region of interest" description="Disordered" evidence="1">
    <location>
        <begin position="66"/>
        <end position="122"/>
    </location>
</feature>
<gene>
    <name evidence="2" type="ORF">C1J00_36180</name>
</gene>
<evidence type="ECO:0008006" key="4">
    <source>
        <dbReference type="Google" id="ProtNLM"/>
    </source>
</evidence>
<reference evidence="2 3" key="1">
    <citation type="submission" date="2018-01" db="EMBL/GenBank/DDBJ databases">
        <title>Draft genome sequence of Streptomyces sp. 13K301.</title>
        <authorList>
            <person name="Sahin N."/>
            <person name="Saygin H."/>
            <person name="Ay H."/>
        </authorList>
    </citation>
    <scope>NUCLEOTIDE SEQUENCE [LARGE SCALE GENOMIC DNA]</scope>
    <source>
        <strain evidence="2 3">13K301</strain>
    </source>
</reference>
<accession>A0A2N8TEQ4</accession>
<dbReference type="Proteomes" id="UP000235943">
    <property type="component" value="Unassembled WGS sequence"/>
</dbReference>
<keyword evidence="3" id="KW-1185">Reference proteome</keyword>
<name>A0A2N8TEQ4_9ACTN</name>
<organism evidence="2 3">
    <name type="scientific">Streptomyces cahuitamycinicus</name>
    <dbReference type="NCBI Taxonomy" id="2070367"/>
    <lineage>
        <taxon>Bacteria</taxon>
        <taxon>Bacillati</taxon>
        <taxon>Actinomycetota</taxon>
        <taxon>Actinomycetes</taxon>
        <taxon>Kitasatosporales</taxon>
        <taxon>Streptomycetaceae</taxon>
        <taxon>Streptomyces</taxon>
    </lineage>
</organism>
<evidence type="ECO:0000313" key="3">
    <source>
        <dbReference type="Proteomes" id="UP000235943"/>
    </source>
</evidence>